<name>A0A1L9V9S3_ASPGL</name>
<gene>
    <name evidence="1" type="ORF">ASPGLDRAFT_28714</name>
</gene>
<dbReference type="Proteomes" id="UP000184300">
    <property type="component" value="Unassembled WGS sequence"/>
</dbReference>
<organism evidence="1 2">
    <name type="scientific">Aspergillus glaucus CBS 516.65</name>
    <dbReference type="NCBI Taxonomy" id="1160497"/>
    <lineage>
        <taxon>Eukaryota</taxon>
        <taxon>Fungi</taxon>
        <taxon>Dikarya</taxon>
        <taxon>Ascomycota</taxon>
        <taxon>Pezizomycotina</taxon>
        <taxon>Eurotiomycetes</taxon>
        <taxon>Eurotiomycetidae</taxon>
        <taxon>Eurotiales</taxon>
        <taxon>Aspergillaceae</taxon>
        <taxon>Aspergillus</taxon>
        <taxon>Aspergillus subgen. Aspergillus</taxon>
    </lineage>
</organism>
<evidence type="ECO:0000313" key="1">
    <source>
        <dbReference type="EMBL" id="OJJ80677.1"/>
    </source>
</evidence>
<sequence length="332" mass="38164">MSDESSQRLKAQLGGFSEITALSQRAINAAIIKLVTYHPEVAHVVCKDKHHDTTEALIDLPLISLKVTGGSRIDLEYFARFGSGTIHYDYDQLQDFDVKDWRPATSLKFQTYEYIAPGKTEPDERTLEGDNSMFLYLQMTDNKPFPPGAILPYSGNFVSKGMDGTICIERGIFWDNYLLRTTVPELLHTFNHATYVWIKNANVDDLKRPCWEIGIGDSIHSANPDFFRWEPTGTMAWTWGLPQKTSEQYYRHGNKAGYMYGRLKVDRFMCGLNGRQQSLSKRLKLEGIKFMSKEERSRRNTRFVVPGLGTFRYKDPVFNDYGDLLIQVGYYQ</sequence>
<protein>
    <submittedName>
        <fullName evidence="1">Uncharacterized protein</fullName>
    </submittedName>
</protein>
<dbReference type="STRING" id="1160497.A0A1L9V9S3"/>
<dbReference type="EMBL" id="KV878909">
    <property type="protein sequence ID" value="OJJ80677.1"/>
    <property type="molecule type" value="Genomic_DNA"/>
</dbReference>
<evidence type="ECO:0000313" key="2">
    <source>
        <dbReference type="Proteomes" id="UP000184300"/>
    </source>
</evidence>
<dbReference type="AlphaFoldDB" id="A0A1L9V9S3"/>
<proteinExistence type="predicted"/>
<accession>A0A1L9V9S3</accession>
<dbReference type="RefSeq" id="XP_022397375.1">
    <property type="nucleotide sequence ID" value="XM_022543781.1"/>
</dbReference>
<keyword evidence="2" id="KW-1185">Reference proteome</keyword>
<dbReference type="GeneID" id="34460042"/>
<dbReference type="VEuPathDB" id="FungiDB:ASPGLDRAFT_28714"/>
<dbReference type="OrthoDB" id="5429442at2759"/>
<reference evidence="2" key="1">
    <citation type="journal article" date="2017" name="Genome Biol.">
        <title>Comparative genomics reveals high biological diversity and specific adaptations in the industrially and medically important fungal genus Aspergillus.</title>
        <authorList>
            <person name="de Vries R.P."/>
            <person name="Riley R."/>
            <person name="Wiebenga A."/>
            <person name="Aguilar-Osorio G."/>
            <person name="Amillis S."/>
            <person name="Uchima C.A."/>
            <person name="Anderluh G."/>
            <person name="Asadollahi M."/>
            <person name="Askin M."/>
            <person name="Barry K."/>
            <person name="Battaglia E."/>
            <person name="Bayram O."/>
            <person name="Benocci T."/>
            <person name="Braus-Stromeyer S.A."/>
            <person name="Caldana C."/>
            <person name="Canovas D."/>
            <person name="Cerqueira G.C."/>
            <person name="Chen F."/>
            <person name="Chen W."/>
            <person name="Choi C."/>
            <person name="Clum A."/>
            <person name="Dos Santos R.A."/>
            <person name="Damasio A.R."/>
            <person name="Diallinas G."/>
            <person name="Emri T."/>
            <person name="Fekete E."/>
            <person name="Flipphi M."/>
            <person name="Freyberg S."/>
            <person name="Gallo A."/>
            <person name="Gournas C."/>
            <person name="Habgood R."/>
            <person name="Hainaut M."/>
            <person name="Harispe M.L."/>
            <person name="Henrissat B."/>
            <person name="Hilden K.S."/>
            <person name="Hope R."/>
            <person name="Hossain A."/>
            <person name="Karabika E."/>
            <person name="Karaffa L."/>
            <person name="Karanyi Z."/>
            <person name="Krasevec N."/>
            <person name="Kuo A."/>
            <person name="Kusch H."/>
            <person name="LaButti K."/>
            <person name="Lagendijk E.L."/>
            <person name="Lapidus A."/>
            <person name="Levasseur A."/>
            <person name="Lindquist E."/>
            <person name="Lipzen A."/>
            <person name="Logrieco A.F."/>
            <person name="MacCabe A."/>
            <person name="Maekelae M.R."/>
            <person name="Malavazi I."/>
            <person name="Melin P."/>
            <person name="Meyer V."/>
            <person name="Mielnichuk N."/>
            <person name="Miskei M."/>
            <person name="Molnar A.P."/>
            <person name="Mule G."/>
            <person name="Ngan C.Y."/>
            <person name="Orejas M."/>
            <person name="Orosz E."/>
            <person name="Ouedraogo J.P."/>
            <person name="Overkamp K.M."/>
            <person name="Park H.-S."/>
            <person name="Perrone G."/>
            <person name="Piumi F."/>
            <person name="Punt P.J."/>
            <person name="Ram A.F."/>
            <person name="Ramon A."/>
            <person name="Rauscher S."/>
            <person name="Record E."/>
            <person name="Riano-Pachon D.M."/>
            <person name="Robert V."/>
            <person name="Roehrig J."/>
            <person name="Ruller R."/>
            <person name="Salamov A."/>
            <person name="Salih N.S."/>
            <person name="Samson R.A."/>
            <person name="Sandor E."/>
            <person name="Sanguinetti M."/>
            <person name="Schuetze T."/>
            <person name="Sepcic K."/>
            <person name="Shelest E."/>
            <person name="Sherlock G."/>
            <person name="Sophianopoulou V."/>
            <person name="Squina F.M."/>
            <person name="Sun H."/>
            <person name="Susca A."/>
            <person name="Todd R.B."/>
            <person name="Tsang A."/>
            <person name="Unkles S.E."/>
            <person name="van de Wiele N."/>
            <person name="van Rossen-Uffink D."/>
            <person name="Oliveira J.V."/>
            <person name="Vesth T.C."/>
            <person name="Visser J."/>
            <person name="Yu J.-H."/>
            <person name="Zhou M."/>
            <person name="Andersen M.R."/>
            <person name="Archer D.B."/>
            <person name="Baker S.E."/>
            <person name="Benoit I."/>
            <person name="Brakhage A.A."/>
            <person name="Braus G.H."/>
            <person name="Fischer R."/>
            <person name="Frisvad J.C."/>
            <person name="Goldman G.H."/>
            <person name="Houbraken J."/>
            <person name="Oakley B."/>
            <person name="Pocsi I."/>
            <person name="Scazzocchio C."/>
            <person name="Seiboth B."/>
            <person name="vanKuyk P.A."/>
            <person name="Wortman J."/>
            <person name="Dyer P.S."/>
            <person name="Grigoriev I.V."/>
        </authorList>
    </citation>
    <scope>NUCLEOTIDE SEQUENCE [LARGE SCALE GENOMIC DNA]</scope>
    <source>
        <strain evidence="2">CBS 516.65</strain>
    </source>
</reference>